<evidence type="ECO:0000313" key="2">
    <source>
        <dbReference type="Proteomes" id="UP001153292"/>
    </source>
</evidence>
<proteinExistence type="predicted"/>
<keyword evidence="2" id="KW-1185">Reference proteome</keyword>
<protein>
    <recommendedName>
        <fullName evidence="3">Centromere protein M</fullName>
    </recommendedName>
</protein>
<organism evidence="1 2">
    <name type="scientific">Chilo suppressalis</name>
    <name type="common">Asiatic rice borer moth</name>
    <dbReference type="NCBI Taxonomy" id="168631"/>
    <lineage>
        <taxon>Eukaryota</taxon>
        <taxon>Metazoa</taxon>
        <taxon>Ecdysozoa</taxon>
        <taxon>Arthropoda</taxon>
        <taxon>Hexapoda</taxon>
        <taxon>Insecta</taxon>
        <taxon>Pterygota</taxon>
        <taxon>Neoptera</taxon>
        <taxon>Endopterygota</taxon>
        <taxon>Lepidoptera</taxon>
        <taxon>Glossata</taxon>
        <taxon>Ditrysia</taxon>
        <taxon>Pyraloidea</taxon>
        <taxon>Crambidae</taxon>
        <taxon>Crambinae</taxon>
        <taxon>Chilo</taxon>
    </lineage>
</organism>
<accession>A0ABN8APK6</accession>
<evidence type="ECO:0008006" key="3">
    <source>
        <dbReference type="Google" id="ProtNLM"/>
    </source>
</evidence>
<gene>
    <name evidence="1" type="ORF">CHILSU_LOCUS398</name>
</gene>
<sequence>MASNIDCKNESNMKENKSVNVIVKYLEKTNDKVYKRSTKKKVIILADQRGRGLRNEVQRLLGDKFEVECFLKPRAALGNILDSIRSSIGNLTMHDFVIVLCGINDKNPDIFQINLHLWFCSVTNTNIVMCGIPNNTYLDEMKLNYVLKFICTKYENVTFLDVSHNVFSVNIKSKIILARLILKEILHLEYK</sequence>
<name>A0ABN8APK6_CHISP</name>
<evidence type="ECO:0000313" key="1">
    <source>
        <dbReference type="EMBL" id="CAH0397332.1"/>
    </source>
</evidence>
<dbReference type="EMBL" id="OU963894">
    <property type="protein sequence ID" value="CAH0397332.1"/>
    <property type="molecule type" value="Genomic_DNA"/>
</dbReference>
<dbReference type="Proteomes" id="UP001153292">
    <property type="component" value="Chromosome 1"/>
</dbReference>
<reference evidence="1" key="1">
    <citation type="submission" date="2021-12" db="EMBL/GenBank/DDBJ databases">
        <authorList>
            <person name="King R."/>
        </authorList>
    </citation>
    <scope>NUCLEOTIDE SEQUENCE</scope>
</reference>